<evidence type="ECO:0000256" key="1">
    <source>
        <dbReference type="SAM" id="MobiDB-lite"/>
    </source>
</evidence>
<feature type="non-terminal residue" evidence="2">
    <location>
        <position position="1"/>
    </location>
</feature>
<proteinExistence type="predicted"/>
<protein>
    <submittedName>
        <fullName evidence="2">Uncharacterized protein</fullName>
    </submittedName>
</protein>
<gene>
    <name evidence="2" type="ORF">METZ01_LOCUS253338</name>
</gene>
<dbReference type="AlphaFoldDB" id="A0A382IL39"/>
<accession>A0A382IL39</accession>
<feature type="compositionally biased region" description="Polar residues" evidence="1">
    <location>
        <begin position="21"/>
        <end position="42"/>
    </location>
</feature>
<feature type="non-terminal residue" evidence="2">
    <location>
        <position position="53"/>
    </location>
</feature>
<reference evidence="2" key="1">
    <citation type="submission" date="2018-05" db="EMBL/GenBank/DDBJ databases">
        <authorList>
            <person name="Lanie J.A."/>
            <person name="Ng W.-L."/>
            <person name="Kazmierczak K.M."/>
            <person name="Andrzejewski T.M."/>
            <person name="Davidsen T.M."/>
            <person name="Wayne K.J."/>
            <person name="Tettelin H."/>
            <person name="Glass J.I."/>
            <person name="Rusch D."/>
            <person name="Podicherti R."/>
            <person name="Tsui H.-C.T."/>
            <person name="Winkler M.E."/>
        </authorList>
    </citation>
    <scope>NUCLEOTIDE SEQUENCE</scope>
</reference>
<sequence>ARDSHLPLSNEPCSPRARPTPASTPCTSANSSSTHRISTSPTRWMKPPPSGGP</sequence>
<dbReference type="EMBL" id="UINC01068122">
    <property type="protein sequence ID" value="SVC00484.1"/>
    <property type="molecule type" value="Genomic_DNA"/>
</dbReference>
<organism evidence="2">
    <name type="scientific">marine metagenome</name>
    <dbReference type="NCBI Taxonomy" id="408172"/>
    <lineage>
        <taxon>unclassified sequences</taxon>
        <taxon>metagenomes</taxon>
        <taxon>ecological metagenomes</taxon>
    </lineage>
</organism>
<name>A0A382IL39_9ZZZZ</name>
<feature type="region of interest" description="Disordered" evidence="1">
    <location>
        <begin position="1"/>
        <end position="53"/>
    </location>
</feature>
<evidence type="ECO:0000313" key="2">
    <source>
        <dbReference type="EMBL" id="SVC00484.1"/>
    </source>
</evidence>